<evidence type="ECO:0000313" key="1">
    <source>
        <dbReference type="EMBL" id="MBY74359.1"/>
    </source>
</evidence>
<reference evidence="1" key="1">
    <citation type="submission" date="2018-04" db="EMBL/GenBank/DDBJ databases">
        <title>Transcriptome assembly of Sipha flava.</title>
        <authorList>
            <person name="Scully E.D."/>
            <person name="Geib S.M."/>
            <person name="Palmer N.A."/>
            <person name="Koch K."/>
            <person name="Bradshaw J."/>
            <person name="Heng-Moss T."/>
            <person name="Sarath G."/>
        </authorList>
    </citation>
    <scope>NUCLEOTIDE SEQUENCE</scope>
</reference>
<gene>
    <name evidence="1" type="ORF">g.22696</name>
</gene>
<dbReference type="EMBL" id="GGMS01005156">
    <property type="protein sequence ID" value="MBY74359.1"/>
    <property type="molecule type" value="Transcribed_RNA"/>
</dbReference>
<dbReference type="AlphaFoldDB" id="A0A2S2Q9D7"/>
<organism evidence="1">
    <name type="scientific">Sipha flava</name>
    <name type="common">yellow sugarcane aphid</name>
    <dbReference type="NCBI Taxonomy" id="143950"/>
    <lineage>
        <taxon>Eukaryota</taxon>
        <taxon>Metazoa</taxon>
        <taxon>Ecdysozoa</taxon>
        <taxon>Arthropoda</taxon>
        <taxon>Hexapoda</taxon>
        <taxon>Insecta</taxon>
        <taxon>Pterygota</taxon>
        <taxon>Neoptera</taxon>
        <taxon>Paraneoptera</taxon>
        <taxon>Hemiptera</taxon>
        <taxon>Sternorrhyncha</taxon>
        <taxon>Aphidomorpha</taxon>
        <taxon>Aphidoidea</taxon>
        <taxon>Aphididae</taxon>
        <taxon>Sipha</taxon>
    </lineage>
</organism>
<sequence length="99" mass="11991">MLLWISKTARGSILVKGFKKNSYILSLKDRLLHMKQRLGQSEKTDESKLLIFGRKVLRKLFRPVKNSVINDWRVRKNKKIKQFYHKPNFMEIIRHKRLQ</sequence>
<name>A0A2S2Q9D7_9HEMI</name>
<proteinExistence type="predicted"/>
<protein>
    <submittedName>
        <fullName evidence="1">Uncharacterized protein</fullName>
    </submittedName>
</protein>
<accession>A0A2S2Q9D7</accession>